<dbReference type="PANTHER" id="PTHR39162:SF1">
    <property type="entry name" value="SPORULATION PROTEIN YTFJ"/>
    <property type="match status" value="1"/>
</dbReference>
<dbReference type="Pfam" id="PF09579">
    <property type="entry name" value="Spore_YtfJ"/>
    <property type="match status" value="1"/>
</dbReference>
<dbReference type="InterPro" id="IPR014229">
    <property type="entry name" value="Spore_YtfJ"/>
</dbReference>
<evidence type="ECO:0000313" key="4">
    <source>
        <dbReference type="Proteomes" id="UP000612808"/>
    </source>
</evidence>
<dbReference type="EMBL" id="BOMB01000007">
    <property type="protein sequence ID" value="GID10274.1"/>
    <property type="molecule type" value="Genomic_DNA"/>
</dbReference>
<comment type="caution">
    <text evidence="3">The sequence shown here is derived from an EMBL/GenBank/DDBJ whole genome shotgun (WGS) entry which is preliminary data.</text>
</comment>
<keyword evidence="4" id="KW-1185">Reference proteome</keyword>
<dbReference type="PANTHER" id="PTHR39162">
    <property type="entry name" value="GLL3345 PROTEIN"/>
    <property type="match status" value="1"/>
</dbReference>
<dbReference type="RefSeq" id="WP_203655496.1">
    <property type="nucleotide sequence ID" value="NZ_BAAAZM010000033.1"/>
</dbReference>
<dbReference type="Proteomes" id="UP000612808">
    <property type="component" value="Unassembled WGS sequence"/>
</dbReference>
<dbReference type="AlphaFoldDB" id="A0A8J3NCC1"/>
<evidence type="ECO:0000256" key="2">
    <source>
        <dbReference type="SAM" id="Phobius"/>
    </source>
</evidence>
<keyword evidence="2" id="KW-0472">Membrane</keyword>
<keyword evidence="2" id="KW-0812">Transmembrane</keyword>
<feature type="region of interest" description="Disordered" evidence="1">
    <location>
        <begin position="51"/>
        <end position="71"/>
    </location>
</feature>
<organism evidence="3 4">
    <name type="scientific">Actinocatenispora rupis</name>
    <dbReference type="NCBI Taxonomy" id="519421"/>
    <lineage>
        <taxon>Bacteria</taxon>
        <taxon>Bacillati</taxon>
        <taxon>Actinomycetota</taxon>
        <taxon>Actinomycetes</taxon>
        <taxon>Micromonosporales</taxon>
        <taxon>Micromonosporaceae</taxon>
        <taxon>Actinocatenispora</taxon>
    </lineage>
</organism>
<feature type="compositionally biased region" description="Gly residues" evidence="1">
    <location>
        <begin position="62"/>
        <end position="71"/>
    </location>
</feature>
<evidence type="ECO:0000313" key="3">
    <source>
        <dbReference type="EMBL" id="GID10274.1"/>
    </source>
</evidence>
<protein>
    <recommendedName>
        <fullName evidence="5">Sporulation protein YtfJ (Spore_YtfJ)</fullName>
    </recommendedName>
</protein>
<accession>A0A8J3NCC1</accession>
<evidence type="ECO:0000256" key="1">
    <source>
        <dbReference type="SAM" id="MobiDB-lite"/>
    </source>
</evidence>
<name>A0A8J3NCC1_9ACTN</name>
<keyword evidence="2" id="KW-1133">Transmembrane helix</keyword>
<proteinExistence type="predicted"/>
<evidence type="ECO:0008006" key="5">
    <source>
        <dbReference type="Google" id="ProtNLM"/>
    </source>
</evidence>
<gene>
    <name evidence="3" type="ORF">Aru02nite_11630</name>
</gene>
<feature type="transmembrane region" description="Helical" evidence="2">
    <location>
        <begin position="95"/>
        <end position="115"/>
    </location>
</feature>
<reference evidence="3" key="1">
    <citation type="submission" date="2021-01" db="EMBL/GenBank/DDBJ databases">
        <title>Whole genome shotgun sequence of Actinocatenispora rupis NBRC 107355.</title>
        <authorList>
            <person name="Komaki H."/>
            <person name="Tamura T."/>
        </authorList>
    </citation>
    <scope>NUCLEOTIDE SEQUENCE</scope>
    <source>
        <strain evidence="3">NBRC 107355</strain>
    </source>
</reference>
<sequence>MTSVESGNGPLARLADRLGTTLSVSQVVGTPIERNGTTVVPVAKVGLGFGGGVSTAPDKPGEGGGGGGGARPVGFIEIRDGAATYHPVRDPWRDVVVPVAVVLALVAPWIVRALTRPR</sequence>